<dbReference type="Proteomes" id="UP000663833">
    <property type="component" value="Unassembled WGS sequence"/>
</dbReference>
<reference evidence="2" key="1">
    <citation type="submission" date="2021-02" db="EMBL/GenBank/DDBJ databases">
        <authorList>
            <person name="Nowell W R."/>
        </authorList>
    </citation>
    <scope>NUCLEOTIDE SEQUENCE</scope>
</reference>
<organism evidence="2 4">
    <name type="scientific">Rotaria socialis</name>
    <dbReference type="NCBI Taxonomy" id="392032"/>
    <lineage>
        <taxon>Eukaryota</taxon>
        <taxon>Metazoa</taxon>
        <taxon>Spiralia</taxon>
        <taxon>Gnathifera</taxon>
        <taxon>Rotifera</taxon>
        <taxon>Eurotatoria</taxon>
        <taxon>Bdelloidea</taxon>
        <taxon>Philodinida</taxon>
        <taxon>Philodinidae</taxon>
        <taxon>Rotaria</taxon>
    </lineage>
</organism>
<proteinExistence type="predicted"/>
<name>A0A818ZB99_9BILA</name>
<gene>
    <name evidence="2" type="ORF">GRG538_LOCUS32286</name>
    <name evidence="1" type="ORF">LUA448_LOCUS3124</name>
    <name evidence="3" type="ORF">TOA249_LOCUS31744</name>
</gene>
<protein>
    <submittedName>
        <fullName evidence="2">Uncharacterized protein</fullName>
    </submittedName>
</protein>
<evidence type="ECO:0000313" key="2">
    <source>
        <dbReference type="EMBL" id="CAF3767170.1"/>
    </source>
</evidence>
<dbReference type="Proteomes" id="UP000663838">
    <property type="component" value="Unassembled WGS sequence"/>
</dbReference>
<dbReference type="Proteomes" id="UP000663872">
    <property type="component" value="Unassembled WGS sequence"/>
</dbReference>
<evidence type="ECO:0000313" key="3">
    <source>
        <dbReference type="EMBL" id="CAF4915975.1"/>
    </source>
</evidence>
<dbReference type="AlphaFoldDB" id="A0A818ZB99"/>
<comment type="caution">
    <text evidence="2">The sequence shown here is derived from an EMBL/GenBank/DDBJ whole genome shotgun (WGS) entry which is preliminary data.</text>
</comment>
<accession>A0A818ZB99</accession>
<evidence type="ECO:0000313" key="4">
    <source>
        <dbReference type="Proteomes" id="UP000663872"/>
    </source>
</evidence>
<dbReference type="EMBL" id="CAJNYT010005700">
    <property type="protein sequence ID" value="CAF3767170.1"/>
    <property type="molecule type" value="Genomic_DNA"/>
</dbReference>
<dbReference type="EMBL" id="CAJNYD010000119">
    <property type="protein sequence ID" value="CAF3218277.1"/>
    <property type="molecule type" value="Genomic_DNA"/>
</dbReference>
<evidence type="ECO:0000313" key="1">
    <source>
        <dbReference type="EMBL" id="CAF3218277.1"/>
    </source>
</evidence>
<dbReference type="EMBL" id="CAJOBS010006754">
    <property type="protein sequence ID" value="CAF4915975.1"/>
    <property type="molecule type" value="Genomic_DNA"/>
</dbReference>
<sequence length="100" mass="11608">MKKLTGAFHNNEMAKGTSTQLIAESFRIRRAYLQSGQSMQQILNEMPFTQNITFIKLEFELVTKVSLMVATERIQKFLDNIISYETYGKLPDENVRMNNI</sequence>